<dbReference type="KEGG" id="vg:4157187"/>
<dbReference type="RefSeq" id="YP_655080.1">
    <property type="nucleotide sequence ID" value="NC_008196.1"/>
</dbReference>
<dbReference type="Proteomes" id="UP000000903">
    <property type="component" value="Segment"/>
</dbReference>
<organism evidence="1 2">
    <name type="scientific">Mycobacterium phage Llij</name>
    <dbReference type="NCBI Taxonomy" id="2681623"/>
    <lineage>
        <taxon>Viruses</taxon>
        <taxon>Duplodnaviria</taxon>
        <taxon>Heunggongvirae</taxon>
        <taxon>Uroviricota</taxon>
        <taxon>Caudoviricetes</taxon>
        <taxon>Gracegardnervirinae</taxon>
        <taxon>Cheoctovirus</taxon>
        <taxon>Cheoctovirus llij</taxon>
        <taxon>Mycobacterium virus Llij</taxon>
    </lineage>
</organism>
<evidence type="ECO:0000313" key="2">
    <source>
        <dbReference type="Proteomes" id="UP000000903"/>
    </source>
</evidence>
<name>Q19ZT3_9CAUD</name>
<keyword evidence="2" id="KW-1185">Reference proteome</keyword>
<proteinExistence type="predicted"/>
<protein>
    <submittedName>
        <fullName evidence="1">Uncharacterized protein</fullName>
    </submittedName>
</protein>
<reference evidence="1 2" key="1">
    <citation type="journal article" date="2006" name="PLoS Genet.">
        <title>Exploring the mycobacteriophage metaproteome: phage genomics as an educational platform.</title>
        <authorList>
            <person name="Hatfull G.F."/>
            <person name="Pedulla M.L."/>
            <person name="Jacobs-Sera D."/>
            <person name="Cichon P.M."/>
            <person name="Foley A."/>
            <person name="Ford M.E."/>
            <person name="Gonda R.M."/>
            <person name="Houtz J.M."/>
            <person name="Hryckowian A.J."/>
            <person name="Kelchner V.A."/>
            <person name="Namburi S."/>
            <person name="Pajcini K.V."/>
            <person name="Popovich M.G."/>
            <person name="Schleicher D.T."/>
            <person name="Simanek B.Z."/>
            <person name="Smith A.L."/>
            <person name="Zdanowicz G.M."/>
            <person name="Kumar V."/>
            <person name="Peebles C.L."/>
            <person name="Jacobs W.R.Jr."/>
            <person name="Lawrence J.G."/>
            <person name="Hendrix R.W."/>
        </authorList>
    </citation>
    <scope>NUCLEOTIDE SEQUENCE [LARGE SCALE GENOMIC DNA]</scope>
</reference>
<gene>
    <name evidence="1" type="primary">84</name>
    <name evidence="1" type="ORF">PBI_LLIJ_84</name>
</gene>
<evidence type="ECO:0000313" key="1">
    <source>
        <dbReference type="EMBL" id="ABD58300.1"/>
    </source>
</evidence>
<sequence>MIVATAPVWFPLDFALRRMGRRGFVVVTDKAVEVQLGPGAFRRINREHS</sequence>
<dbReference type="EMBL" id="DQ398045">
    <property type="protein sequence ID" value="ABD58300.1"/>
    <property type="molecule type" value="Genomic_DNA"/>
</dbReference>
<accession>Q19ZT3</accession>